<evidence type="ECO:0000313" key="2">
    <source>
        <dbReference type="EMBL" id="PQP24187.1"/>
    </source>
</evidence>
<reference evidence="3" key="1">
    <citation type="submission" date="2018-02" db="EMBL/GenBank/DDBJ databases">
        <title>Draft genome sequencing of Rhodococcus opacus KU647198.</title>
        <authorList>
            <person name="Zheng B.-X."/>
        </authorList>
    </citation>
    <scope>NUCLEOTIDE SEQUENCE [LARGE SCALE GENOMIC DNA]</scope>
    <source>
        <strain evidence="3">04-OD7</strain>
    </source>
</reference>
<organism evidence="2 3">
    <name type="scientific">Rhodococcus opacus</name>
    <name type="common">Nocardia opaca</name>
    <dbReference type="NCBI Taxonomy" id="37919"/>
    <lineage>
        <taxon>Bacteria</taxon>
        <taxon>Bacillati</taxon>
        <taxon>Actinomycetota</taxon>
        <taxon>Actinomycetes</taxon>
        <taxon>Mycobacteriales</taxon>
        <taxon>Nocardiaceae</taxon>
        <taxon>Rhodococcus</taxon>
    </lineage>
</organism>
<name>A0A2S8JB02_RHOOP</name>
<dbReference type="RefSeq" id="WP_105415359.1">
    <property type="nucleotide sequence ID" value="NZ_PUIO01000015.1"/>
</dbReference>
<keyword evidence="1" id="KW-0472">Membrane</keyword>
<protein>
    <submittedName>
        <fullName evidence="2">Uncharacterized protein</fullName>
    </submittedName>
</protein>
<feature type="transmembrane region" description="Helical" evidence="1">
    <location>
        <begin position="20"/>
        <end position="48"/>
    </location>
</feature>
<comment type="caution">
    <text evidence="2">The sequence shown here is derived from an EMBL/GenBank/DDBJ whole genome shotgun (WGS) entry which is preliminary data.</text>
</comment>
<evidence type="ECO:0000313" key="3">
    <source>
        <dbReference type="Proteomes" id="UP000239290"/>
    </source>
</evidence>
<evidence type="ECO:0000256" key="1">
    <source>
        <dbReference type="SAM" id="Phobius"/>
    </source>
</evidence>
<keyword evidence="1" id="KW-1133">Transmembrane helix</keyword>
<dbReference type="AlphaFoldDB" id="A0A2S8JB02"/>
<keyword evidence="1" id="KW-0812">Transmembrane</keyword>
<sequence length="60" mass="6188">MSFSALSADPDTVVFGTILAAMAASTVAPAVGSQAAFLVVGLVVGYVTERGRSWWLNRTA</sequence>
<dbReference type="Proteomes" id="UP000239290">
    <property type="component" value="Unassembled WGS sequence"/>
</dbReference>
<gene>
    <name evidence="2" type="ORF">C5613_15005</name>
</gene>
<proteinExistence type="predicted"/>
<dbReference type="EMBL" id="PUIO01000015">
    <property type="protein sequence ID" value="PQP24187.1"/>
    <property type="molecule type" value="Genomic_DNA"/>
</dbReference>
<accession>A0A2S8JB02</accession>